<dbReference type="SUPFAM" id="SSF56796">
    <property type="entry name" value="Dehydroquinate synthase-like"/>
    <property type="match status" value="1"/>
</dbReference>
<dbReference type="GO" id="GO:0046872">
    <property type="term" value="F:metal ion binding"/>
    <property type="evidence" value="ECO:0007669"/>
    <property type="project" value="InterPro"/>
</dbReference>
<dbReference type="Gene3D" id="3.40.50.1970">
    <property type="match status" value="1"/>
</dbReference>
<dbReference type="PROSITE" id="PS00913">
    <property type="entry name" value="ADH_IRON_1"/>
    <property type="match status" value="1"/>
</dbReference>
<dbReference type="InterPro" id="IPR039697">
    <property type="entry name" value="Alcohol_dehydrogenase_Fe"/>
</dbReference>
<proteinExistence type="inferred from homology"/>
<comment type="cofactor">
    <cofactor evidence="1">
        <name>Fe cation</name>
        <dbReference type="ChEBI" id="CHEBI:24875"/>
    </cofactor>
</comment>
<evidence type="ECO:0000313" key="6">
    <source>
        <dbReference type="EMBL" id="QGZ66917.1"/>
    </source>
</evidence>
<dbReference type="EMBL" id="CP046916">
    <property type="protein sequence ID" value="QGZ66917.1"/>
    <property type="molecule type" value="Genomic_DNA"/>
</dbReference>
<gene>
    <name evidence="6" type="ORF">FAZ98_33445</name>
</gene>
<dbReference type="InterPro" id="IPR001670">
    <property type="entry name" value="ADH_Fe/GldA"/>
</dbReference>
<evidence type="ECO:0000256" key="3">
    <source>
        <dbReference type="ARBA" id="ARBA00023002"/>
    </source>
</evidence>
<dbReference type="GO" id="GO:0004022">
    <property type="term" value="F:alcohol dehydrogenase (NAD+) activity"/>
    <property type="evidence" value="ECO:0007669"/>
    <property type="project" value="TreeGrafter"/>
</dbReference>
<sequence>MRTPQPLDHPFGVMRAPRELIFGDGHRAVLGEVVAPLGRKALVCTDRRFAASAAMDGMRANLAEKGIEARVFDGTLAELPSDSIHACVEQCRGFAPDMVIGVGGGSCMDMAKLVALLLTHGGPLERYYGEFKVPGPVLPVIALPTTAGTGSEVTPVAVLADSARDLKVGISSPWLIPYAAICDPELTHTCPPALTALSGADALTHAIEAFTAIRHPADPLIAHQRVFVGRNVFSDHHALEAIRAIFGYLERAVAEPGDAQARSQLMYGSVCAGLAFGAAGTAAAHAIQYPVGALTHTPHGLGVAALLPYVMRFNASACEAELARIGATIGVAGSPQARAHAAIERTQALCASIGIPRTLADLGLRRDQLDWVAEQSMLAARLINNNPRPLTLDHVKTLVRDAFEGVATDTRALA</sequence>
<dbReference type="FunFam" id="3.40.50.1970:FF:000003">
    <property type="entry name" value="Alcohol dehydrogenase, iron-containing"/>
    <property type="match status" value="1"/>
</dbReference>
<name>A0A7Z2GS17_9BURK</name>
<dbReference type="PANTHER" id="PTHR11496">
    <property type="entry name" value="ALCOHOL DEHYDROGENASE"/>
    <property type="match status" value="1"/>
</dbReference>
<dbReference type="Pfam" id="PF25137">
    <property type="entry name" value="ADH_Fe_C"/>
    <property type="match status" value="1"/>
</dbReference>
<reference evidence="6 7" key="1">
    <citation type="submission" date="2019-12" db="EMBL/GenBank/DDBJ databases">
        <title>Paraburkholderia acidiphila 7Q-K02 sp. nov and Paraburkholderia acidisoli DHF22 sp. nov., two strains isolated from forest soil.</title>
        <authorList>
            <person name="Gao Z."/>
            <person name="Qiu L."/>
        </authorList>
    </citation>
    <scope>NUCLEOTIDE SEQUENCE [LARGE SCALE GENOMIC DNA]</scope>
    <source>
        <strain evidence="6 7">DHF22</strain>
    </source>
</reference>
<dbReference type="Proteomes" id="UP000433577">
    <property type="component" value="Chromosome 4"/>
</dbReference>
<feature type="domain" description="Alcohol dehydrogenase iron-type/glycerol dehydrogenase GldA" evidence="4">
    <location>
        <begin position="17"/>
        <end position="184"/>
    </location>
</feature>
<evidence type="ECO:0000259" key="5">
    <source>
        <dbReference type="Pfam" id="PF25137"/>
    </source>
</evidence>
<protein>
    <submittedName>
        <fullName evidence="6">Iron-containing alcohol dehydrogenase</fullName>
    </submittedName>
</protein>
<keyword evidence="7" id="KW-1185">Reference proteome</keyword>
<evidence type="ECO:0000256" key="2">
    <source>
        <dbReference type="ARBA" id="ARBA00007358"/>
    </source>
</evidence>
<dbReference type="InterPro" id="IPR018211">
    <property type="entry name" value="ADH_Fe_CS"/>
</dbReference>
<dbReference type="KEGG" id="pacs:FAZ98_33445"/>
<comment type="similarity">
    <text evidence="2">Belongs to the iron-containing alcohol dehydrogenase family.</text>
</comment>
<dbReference type="PANTHER" id="PTHR11496:SF83">
    <property type="entry name" value="HYDROXYACID-OXOACID TRANSHYDROGENASE, MITOCHONDRIAL"/>
    <property type="match status" value="1"/>
</dbReference>
<dbReference type="Gene3D" id="1.20.1090.10">
    <property type="entry name" value="Dehydroquinate synthase-like - alpha domain"/>
    <property type="match status" value="1"/>
</dbReference>
<feature type="domain" description="Fe-containing alcohol dehydrogenase-like C-terminal" evidence="5">
    <location>
        <begin position="195"/>
        <end position="402"/>
    </location>
</feature>
<dbReference type="AlphaFoldDB" id="A0A7Z2GS17"/>
<accession>A0A7Z2GS17</accession>
<evidence type="ECO:0000259" key="4">
    <source>
        <dbReference type="Pfam" id="PF00465"/>
    </source>
</evidence>
<dbReference type="Pfam" id="PF00465">
    <property type="entry name" value="Fe-ADH"/>
    <property type="match status" value="1"/>
</dbReference>
<keyword evidence="3" id="KW-0560">Oxidoreductase</keyword>
<dbReference type="InterPro" id="IPR056798">
    <property type="entry name" value="ADH_Fe_C"/>
</dbReference>
<evidence type="ECO:0000313" key="7">
    <source>
        <dbReference type="Proteomes" id="UP000433577"/>
    </source>
</evidence>
<evidence type="ECO:0000256" key="1">
    <source>
        <dbReference type="ARBA" id="ARBA00001962"/>
    </source>
</evidence>
<dbReference type="OrthoDB" id="9815791at2"/>
<dbReference type="CDD" id="cd08191">
    <property type="entry name" value="Fe-ADH-like"/>
    <property type="match status" value="1"/>
</dbReference>
<organism evidence="6 7">
    <name type="scientific">Paraburkholderia acidisoli</name>
    <dbReference type="NCBI Taxonomy" id="2571748"/>
    <lineage>
        <taxon>Bacteria</taxon>
        <taxon>Pseudomonadati</taxon>
        <taxon>Pseudomonadota</taxon>
        <taxon>Betaproteobacteria</taxon>
        <taxon>Burkholderiales</taxon>
        <taxon>Burkholderiaceae</taxon>
        <taxon>Paraburkholderia</taxon>
    </lineage>
</organism>